<protein>
    <submittedName>
        <fullName evidence="2">Uncharacterized protein</fullName>
    </submittedName>
</protein>
<evidence type="ECO:0000256" key="1">
    <source>
        <dbReference type="SAM" id="MobiDB-lite"/>
    </source>
</evidence>
<accession>A0ABU6Q1T9</accession>
<name>A0ABU6Q1T9_9FABA</name>
<sequence>MESYRNTYAHHINHIPGQALWEKSLYNRPLAPKFKKKSGKLTKKRRKDADKGKCGLKKKNDGDGGNVAKGGSLKRKLKPFTFITNTAKSAATVNLGAPNFTNPPPTAEAAENSPIPNIQAAKIELSQPNYDEAQDSQQAPAAPATRRDNLPTKRRSSPTPFVCFDPMQVARAGTSARSGNIVEFVPTLGFKPPKKKN</sequence>
<comment type="caution">
    <text evidence="2">The sequence shown here is derived from an EMBL/GenBank/DDBJ whole genome shotgun (WGS) entry which is preliminary data.</text>
</comment>
<organism evidence="2 3">
    <name type="scientific">Stylosanthes scabra</name>
    <dbReference type="NCBI Taxonomy" id="79078"/>
    <lineage>
        <taxon>Eukaryota</taxon>
        <taxon>Viridiplantae</taxon>
        <taxon>Streptophyta</taxon>
        <taxon>Embryophyta</taxon>
        <taxon>Tracheophyta</taxon>
        <taxon>Spermatophyta</taxon>
        <taxon>Magnoliopsida</taxon>
        <taxon>eudicotyledons</taxon>
        <taxon>Gunneridae</taxon>
        <taxon>Pentapetalae</taxon>
        <taxon>rosids</taxon>
        <taxon>fabids</taxon>
        <taxon>Fabales</taxon>
        <taxon>Fabaceae</taxon>
        <taxon>Papilionoideae</taxon>
        <taxon>50 kb inversion clade</taxon>
        <taxon>dalbergioids sensu lato</taxon>
        <taxon>Dalbergieae</taxon>
        <taxon>Pterocarpus clade</taxon>
        <taxon>Stylosanthes</taxon>
    </lineage>
</organism>
<feature type="compositionally biased region" description="Basic residues" evidence="1">
    <location>
        <begin position="33"/>
        <end position="46"/>
    </location>
</feature>
<feature type="compositionally biased region" description="Basic and acidic residues" evidence="1">
    <location>
        <begin position="47"/>
        <end position="62"/>
    </location>
</feature>
<feature type="region of interest" description="Disordered" evidence="1">
    <location>
        <begin position="92"/>
        <end position="163"/>
    </location>
</feature>
<reference evidence="2 3" key="1">
    <citation type="journal article" date="2023" name="Plants (Basel)">
        <title>Bridging the Gap: Combining Genomics and Transcriptomics Approaches to Understand Stylosanthes scabra, an Orphan Legume from the Brazilian Caatinga.</title>
        <authorList>
            <person name="Ferreira-Neto J.R.C."/>
            <person name="da Silva M.D."/>
            <person name="Binneck E."/>
            <person name="de Melo N.F."/>
            <person name="da Silva R.H."/>
            <person name="de Melo A.L.T.M."/>
            <person name="Pandolfi V."/>
            <person name="Bustamante F.O."/>
            <person name="Brasileiro-Vidal A.C."/>
            <person name="Benko-Iseppon A.M."/>
        </authorList>
    </citation>
    <scope>NUCLEOTIDE SEQUENCE [LARGE SCALE GENOMIC DNA]</scope>
    <source>
        <tissue evidence="2">Leaves</tissue>
    </source>
</reference>
<evidence type="ECO:0000313" key="3">
    <source>
        <dbReference type="Proteomes" id="UP001341840"/>
    </source>
</evidence>
<dbReference type="Proteomes" id="UP001341840">
    <property type="component" value="Unassembled WGS sequence"/>
</dbReference>
<feature type="region of interest" description="Disordered" evidence="1">
    <location>
        <begin position="32"/>
        <end position="75"/>
    </location>
</feature>
<dbReference type="EMBL" id="JASCZI010000001">
    <property type="protein sequence ID" value="MED6105894.1"/>
    <property type="molecule type" value="Genomic_DNA"/>
</dbReference>
<proteinExistence type="predicted"/>
<evidence type="ECO:0000313" key="2">
    <source>
        <dbReference type="EMBL" id="MED6105894.1"/>
    </source>
</evidence>
<gene>
    <name evidence="2" type="ORF">PIB30_000022</name>
</gene>
<keyword evidence="3" id="KW-1185">Reference proteome</keyword>